<feature type="compositionally biased region" description="Low complexity" evidence="1">
    <location>
        <begin position="105"/>
        <end position="130"/>
    </location>
</feature>
<evidence type="ECO:0000313" key="2">
    <source>
        <dbReference type="EMBL" id="VVC87122.1"/>
    </source>
</evidence>
<sequence length="155" mass="16426">ARPLRAVQAGLAGTTVVEQHVDDDVVGDIDDVTGAQRVSLGLRSRALGHERRETAAGREAVLWGRCARMTGTTRSGASCRNSRGRAGVSVRDVEQCGLDGGGASHGRAAAGCSPARSPARSARRAPSCRAPEQRRLSGRLGRRRVRAHRGERGRK</sequence>
<organism evidence="2 3">
    <name type="scientific">Leptidea sinapis</name>
    <dbReference type="NCBI Taxonomy" id="189913"/>
    <lineage>
        <taxon>Eukaryota</taxon>
        <taxon>Metazoa</taxon>
        <taxon>Ecdysozoa</taxon>
        <taxon>Arthropoda</taxon>
        <taxon>Hexapoda</taxon>
        <taxon>Insecta</taxon>
        <taxon>Pterygota</taxon>
        <taxon>Neoptera</taxon>
        <taxon>Endopterygota</taxon>
        <taxon>Lepidoptera</taxon>
        <taxon>Glossata</taxon>
        <taxon>Ditrysia</taxon>
        <taxon>Papilionoidea</taxon>
        <taxon>Pieridae</taxon>
        <taxon>Dismorphiinae</taxon>
        <taxon>Leptidea</taxon>
    </lineage>
</organism>
<evidence type="ECO:0000313" key="3">
    <source>
        <dbReference type="Proteomes" id="UP000324832"/>
    </source>
</evidence>
<dbReference type="AlphaFoldDB" id="A0A5E4PPT8"/>
<accession>A0A5E4PPT8</accession>
<protein>
    <submittedName>
        <fullName evidence="2">Uncharacterized protein</fullName>
    </submittedName>
</protein>
<dbReference type="Proteomes" id="UP000324832">
    <property type="component" value="Unassembled WGS sequence"/>
</dbReference>
<gene>
    <name evidence="2" type="ORF">LSINAPIS_LOCUS814</name>
</gene>
<feature type="non-terminal residue" evidence="2">
    <location>
        <position position="1"/>
    </location>
</feature>
<dbReference type="EMBL" id="FZQP02000079">
    <property type="protein sequence ID" value="VVC87122.1"/>
    <property type="molecule type" value="Genomic_DNA"/>
</dbReference>
<proteinExistence type="predicted"/>
<evidence type="ECO:0000256" key="1">
    <source>
        <dbReference type="SAM" id="MobiDB-lite"/>
    </source>
</evidence>
<name>A0A5E4PPT8_9NEOP</name>
<feature type="region of interest" description="Disordered" evidence="1">
    <location>
        <begin position="99"/>
        <end position="155"/>
    </location>
</feature>
<keyword evidence="3" id="KW-1185">Reference proteome</keyword>
<feature type="compositionally biased region" description="Basic residues" evidence="1">
    <location>
        <begin position="136"/>
        <end position="155"/>
    </location>
</feature>
<reference evidence="2 3" key="1">
    <citation type="submission" date="2017-07" db="EMBL/GenBank/DDBJ databases">
        <authorList>
            <person name="Talla V."/>
            <person name="Backstrom N."/>
        </authorList>
    </citation>
    <scope>NUCLEOTIDE SEQUENCE [LARGE SCALE GENOMIC DNA]</scope>
</reference>